<evidence type="ECO:0000313" key="2">
    <source>
        <dbReference type="Proteomes" id="UP000276133"/>
    </source>
</evidence>
<accession>A0A3M7S0S2</accession>
<dbReference type="EMBL" id="REGN01002231">
    <property type="protein sequence ID" value="RNA29394.1"/>
    <property type="molecule type" value="Genomic_DNA"/>
</dbReference>
<sequence length="86" mass="9719">MEQFINQRGCLKLIIDAVKLSLTRLIVFDGIRKKKSINLKAQNSKPVDLMILSLTTKAVNEDTQLPIKYSLFIKTARSIIGNQGSW</sequence>
<dbReference type="Proteomes" id="UP000276133">
    <property type="component" value="Unassembled WGS sequence"/>
</dbReference>
<gene>
    <name evidence="1" type="ORF">BpHYR1_037614</name>
</gene>
<reference evidence="1 2" key="1">
    <citation type="journal article" date="2018" name="Sci. Rep.">
        <title>Genomic signatures of local adaptation to the degree of environmental predictability in rotifers.</title>
        <authorList>
            <person name="Franch-Gras L."/>
            <person name="Hahn C."/>
            <person name="Garcia-Roger E.M."/>
            <person name="Carmona M.J."/>
            <person name="Serra M."/>
            <person name="Gomez A."/>
        </authorList>
    </citation>
    <scope>NUCLEOTIDE SEQUENCE [LARGE SCALE GENOMIC DNA]</scope>
    <source>
        <strain evidence="1">HYR1</strain>
    </source>
</reference>
<keyword evidence="2" id="KW-1185">Reference proteome</keyword>
<proteinExistence type="predicted"/>
<comment type="caution">
    <text evidence="1">The sequence shown here is derived from an EMBL/GenBank/DDBJ whole genome shotgun (WGS) entry which is preliminary data.</text>
</comment>
<name>A0A3M7S0S2_BRAPC</name>
<organism evidence="1 2">
    <name type="scientific">Brachionus plicatilis</name>
    <name type="common">Marine rotifer</name>
    <name type="synonym">Brachionus muelleri</name>
    <dbReference type="NCBI Taxonomy" id="10195"/>
    <lineage>
        <taxon>Eukaryota</taxon>
        <taxon>Metazoa</taxon>
        <taxon>Spiralia</taxon>
        <taxon>Gnathifera</taxon>
        <taxon>Rotifera</taxon>
        <taxon>Eurotatoria</taxon>
        <taxon>Monogononta</taxon>
        <taxon>Pseudotrocha</taxon>
        <taxon>Ploima</taxon>
        <taxon>Brachionidae</taxon>
        <taxon>Brachionus</taxon>
    </lineage>
</organism>
<protein>
    <submittedName>
        <fullName evidence="1">Uncharacterized protein</fullName>
    </submittedName>
</protein>
<dbReference type="AlphaFoldDB" id="A0A3M7S0S2"/>
<evidence type="ECO:0000313" key="1">
    <source>
        <dbReference type="EMBL" id="RNA29394.1"/>
    </source>
</evidence>